<dbReference type="Proteomes" id="UP000028821">
    <property type="component" value="Unassembled WGS sequence"/>
</dbReference>
<protein>
    <submittedName>
        <fullName evidence="1">Uncharacterized protein</fullName>
    </submittedName>
</protein>
<sequence>MTVLDKDEVFRRAVAAVLAQ</sequence>
<gene>
    <name evidence="1" type="ORF">TGMAS_237240A</name>
</gene>
<dbReference type="EMBL" id="AEXC02000624">
    <property type="protein sequence ID" value="KFH16319.1"/>
    <property type="molecule type" value="Genomic_DNA"/>
</dbReference>
<accession>A0A086QUN7</accession>
<feature type="non-terminal residue" evidence="1">
    <location>
        <position position="20"/>
    </location>
</feature>
<reference evidence="1 2" key="1">
    <citation type="submission" date="2014-04" db="EMBL/GenBank/DDBJ databases">
        <authorList>
            <person name="Sibley D."/>
            <person name="Venepally P."/>
            <person name="Karamycheva S."/>
            <person name="Hadjithomas M."/>
            <person name="Khan A."/>
            <person name="Brunk B."/>
            <person name="Roos D."/>
            <person name="Caler E."/>
            <person name="Lorenzi H."/>
        </authorList>
    </citation>
    <scope>NUCLEOTIDE SEQUENCE [LARGE SCALE GENOMIC DNA]</scope>
    <source>
        <strain evidence="1 2">MAS</strain>
    </source>
</reference>
<proteinExistence type="predicted"/>
<evidence type="ECO:0000313" key="1">
    <source>
        <dbReference type="EMBL" id="KFH16319.1"/>
    </source>
</evidence>
<comment type="caution">
    <text evidence="1">The sequence shown here is derived from an EMBL/GenBank/DDBJ whole genome shotgun (WGS) entry which is preliminary data.</text>
</comment>
<dbReference type="AlphaFoldDB" id="A0A086QUN7"/>
<dbReference type="VEuPathDB" id="ToxoDB:TGMAS_237240A"/>
<organism evidence="1 2">
    <name type="scientific">Toxoplasma gondii MAS</name>
    <dbReference type="NCBI Taxonomy" id="943118"/>
    <lineage>
        <taxon>Eukaryota</taxon>
        <taxon>Sar</taxon>
        <taxon>Alveolata</taxon>
        <taxon>Apicomplexa</taxon>
        <taxon>Conoidasida</taxon>
        <taxon>Coccidia</taxon>
        <taxon>Eucoccidiorida</taxon>
        <taxon>Eimeriorina</taxon>
        <taxon>Sarcocystidae</taxon>
        <taxon>Toxoplasma</taxon>
    </lineage>
</organism>
<name>A0A086QUN7_TOXGO</name>
<evidence type="ECO:0000313" key="2">
    <source>
        <dbReference type="Proteomes" id="UP000028821"/>
    </source>
</evidence>